<organism evidence="1 2">
    <name type="scientific">Dentiscutata heterogama</name>
    <dbReference type="NCBI Taxonomy" id="1316150"/>
    <lineage>
        <taxon>Eukaryota</taxon>
        <taxon>Fungi</taxon>
        <taxon>Fungi incertae sedis</taxon>
        <taxon>Mucoromycota</taxon>
        <taxon>Glomeromycotina</taxon>
        <taxon>Glomeromycetes</taxon>
        <taxon>Diversisporales</taxon>
        <taxon>Gigasporaceae</taxon>
        <taxon>Dentiscutata</taxon>
    </lineage>
</organism>
<accession>A0ACA9Q2J7</accession>
<reference evidence="1" key="1">
    <citation type="submission" date="2021-06" db="EMBL/GenBank/DDBJ databases">
        <authorList>
            <person name="Kallberg Y."/>
            <person name="Tangrot J."/>
            <person name="Rosling A."/>
        </authorList>
    </citation>
    <scope>NUCLEOTIDE SEQUENCE</scope>
    <source>
        <strain evidence="1">IL203A</strain>
    </source>
</reference>
<keyword evidence="2" id="KW-1185">Reference proteome</keyword>
<feature type="non-terminal residue" evidence="1">
    <location>
        <position position="62"/>
    </location>
</feature>
<sequence length="62" mass="7346">AKSLLNKALSFLDKKVCGSLNITENFKSEDLAQYLDMVDKINNTNIINYWNEKIFWRDDWCD</sequence>
<feature type="non-terminal residue" evidence="1">
    <location>
        <position position="1"/>
    </location>
</feature>
<comment type="caution">
    <text evidence="1">The sequence shown here is derived from an EMBL/GenBank/DDBJ whole genome shotgun (WGS) entry which is preliminary data.</text>
</comment>
<dbReference type="Proteomes" id="UP000789702">
    <property type="component" value="Unassembled WGS sequence"/>
</dbReference>
<dbReference type="EMBL" id="CAJVPU010038119">
    <property type="protein sequence ID" value="CAG8734095.1"/>
    <property type="molecule type" value="Genomic_DNA"/>
</dbReference>
<gene>
    <name evidence="1" type="ORF">DHETER_LOCUS13625</name>
</gene>
<evidence type="ECO:0000313" key="2">
    <source>
        <dbReference type="Proteomes" id="UP000789702"/>
    </source>
</evidence>
<name>A0ACA9Q2J7_9GLOM</name>
<protein>
    <submittedName>
        <fullName evidence="1">16308_t:CDS:1</fullName>
    </submittedName>
</protein>
<evidence type="ECO:0000313" key="1">
    <source>
        <dbReference type="EMBL" id="CAG8734095.1"/>
    </source>
</evidence>
<proteinExistence type="predicted"/>